<dbReference type="InterPro" id="IPR037925">
    <property type="entry name" value="FlgE/F/G-like"/>
</dbReference>
<dbReference type="InterPro" id="IPR001444">
    <property type="entry name" value="Flag_bb_rod_N"/>
</dbReference>
<dbReference type="InterPro" id="IPR010930">
    <property type="entry name" value="Flg_bb/hook_C_dom"/>
</dbReference>
<dbReference type="RefSeq" id="WP_068239219.1">
    <property type="nucleotide sequence ID" value="NZ_LPUY01000008.1"/>
</dbReference>
<evidence type="ECO:0000259" key="8">
    <source>
        <dbReference type="Pfam" id="PF07559"/>
    </source>
</evidence>
<gene>
    <name evidence="9" type="primary">flgE</name>
    <name evidence="9" type="ORF">TRIHO_01100</name>
</gene>
<dbReference type="PATRIC" id="fig|1768241.3.peg.111"/>
<dbReference type="Gene3D" id="2.60.98.20">
    <property type="entry name" value="Flagellar hook protein FlgE"/>
    <property type="match status" value="1"/>
</dbReference>
<evidence type="ECO:0000313" key="10">
    <source>
        <dbReference type="Proteomes" id="UP000068382"/>
    </source>
</evidence>
<sequence>MTISSSLNAGVSGLNANASRLAAISDNIANASTAGYKRVSTTFESMVVSQSGGTYAAGGVSVSNTRMIADRSSLISTANATDLAISGRGFLPVASMAEVESGETPEMMLTTTGSFETNDEGYLTTSSGLVLMGWSAGDDETIPTVARDTSEELEPIQFNVNQLTGTPTTQIRLGVNLPATDGVAGSTADPHTMSTEYYDNLGKAESLDIEYQATGNANEWTMTITDSATNAGATVIGEYTVTFADSRTGGGTISSVVTTTGGTYDATEGTIIVTVDGGPIELEIGIPGEDNGLTQLSDTFVAATIEKDGSEAASYSGVEIDDGGFVSVLYNNGTSRIVYQVPVADMPNANGMLSMGNQTYMPSTGSGPFYLWDAGTGPTGTVAAYRQEESNTDVAGELTSMIQTQRAYSSNAKVIQTVDEMLQETTNIKR</sequence>
<dbReference type="Pfam" id="PF06429">
    <property type="entry name" value="Flg_bbr_C"/>
    <property type="match status" value="1"/>
</dbReference>
<proteinExistence type="inferred from homology"/>
<reference evidence="9 10" key="1">
    <citation type="submission" date="2015-12" db="EMBL/GenBank/DDBJ databases">
        <title>Genome sequence of the marine Rhodobacteraceae strain O3.65, Candidatus Tritonibacter horizontis.</title>
        <authorList>
            <person name="Poehlein A."/>
            <person name="Giebel H.A."/>
            <person name="Voget S."/>
            <person name="Brinkhoff T."/>
        </authorList>
    </citation>
    <scope>NUCLEOTIDE SEQUENCE [LARGE SCALE GENOMIC DNA]</scope>
    <source>
        <strain evidence="9 10">O3.65</strain>
    </source>
</reference>
<dbReference type="GO" id="GO:0071978">
    <property type="term" value="P:bacterial-type flagellum-dependent swarming motility"/>
    <property type="evidence" value="ECO:0007669"/>
    <property type="project" value="TreeGrafter"/>
</dbReference>
<protein>
    <recommendedName>
        <fullName evidence="3 5">Flagellar hook protein FlgE</fullName>
    </recommendedName>
</protein>
<feature type="domain" description="Flagellar basal body rod protein N-terminal" evidence="6">
    <location>
        <begin position="7"/>
        <end position="37"/>
    </location>
</feature>
<dbReference type="NCBIfam" id="TIGR03506">
    <property type="entry name" value="FlgEFG_subfam"/>
    <property type="match status" value="1"/>
</dbReference>
<comment type="caution">
    <text evidence="9">The sequence shown here is derived from an EMBL/GenBank/DDBJ whole genome shotgun (WGS) entry which is preliminary data.</text>
</comment>
<keyword evidence="10" id="KW-1185">Reference proteome</keyword>
<keyword evidence="9" id="KW-0966">Cell projection</keyword>
<dbReference type="GO" id="GO:0009425">
    <property type="term" value="C:bacterial-type flagellum basal body"/>
    <property type="evidence" value="ECO:0007669"/>
    <property type="project" value="UniProtKB-SubCell"/>
</dbReference>
<evidence type="ECO:0000256" key="2">
    <source>
        <dbReference type="ARBA" id="ARBA00009677"/>
    </source>
</evidence>
<dbReference type="SUPFAM" id="SSF117143">
    <property type="entry name" value="Flagellar hook protein flgE"/>
    <property type="match status" value="1"/>
</dbReference>
<dbReference type="InterPro" id="IPR020013">
    <property type="entry name" value="Flagellar_FlgE/F/G"/>
</dbReference>
<feature type="domain" description="Flagellar hook protein FlgE D2" evidence="8">
    <location>
        <begin position="190"/>
        <end position="309"/>
    </location>
</feature>
<comment type="subcellular location">
    <subcellularLocation>
        <location evidence="1 5">Bacterial flagellum basal body</location>
    </subcellularLocation>
</comment>
<evidence type="ECO:0000256" key="4">
    <source>
        <dbReference type="ARBA" id="ARBA00023143"/>
    </source>
</evidence>
<dbReference type="GO" id="GO:0009424">
    <property type="term" value="C:bacterial-type flagellum hook"/>
    <property type="evidence" value="ECO:0007669"/>
    <property type="project" value="TreeGrafter"/>
</dbReference>
<evidence type="ECO:0000256" key="1">
    <source>
        <dbReference type="ARBA" id="ARBA00004117"/>
    </source>
</evidence>
<dbReference type="AlphaFoldDB" id="A0A132C447"/>
<dbReference type="PANTHER" id="PTHR30435:SF1">
    <property type="entry name" value="FLAGELLAR HOOK PROTEIN FLGE"/>
    <property type="match status" value="1"/>
</dbReference>
<dbReference type="Pfam" id="PF07559">
    <property type="entry name" value="FlgE_D2"/>
    <property type="match status" value="1"/>
</dbReference>
<dbReference type="EMBL" id="LPUY01000008">
    <property type="protein sequence ID" value="KUP94777.1"/>
    <property type="molecule type" value="Genomic_DNA"/>
</dbReference>
<dbReference type="GO" id="GO:0005829">
    <property type="term" value="C:cytosol"/>
    <property type="evidence" value="ECO:0007669"/>
    <property type="project" value="TreeGrafter"/>
</dbReference>
<dbReference type="PROSITE" id="PS00588">
    <property type="entry name" value="FLAGELLA_BB_ROD"/>
    <property type="match status" value="1"/>
</dbReference>
<keyword evidence="9" id="KW-0969">Cilium</keyword>
<dbReference type="InterPro" id="IPR019776">
    <property type="entry name" value="Flagellar_basal_body_rod_CS"/>
</dbReference>
<feature type="domain" description="Flagellar basal-body/hook protein C-terminal" evidence="7">
    <location>
        <begin position="388"/>
        <end position="428"/>
    </location>
</feature>
<dbReference type="InterPro" id="IPR037058">
    <property type="entry name" value="Falgellar_hook_FlgE_sf"/>
</dbReference>
<evidence type="ECO:0000259" key="7">
    <source>
        <dbReference type="Pfam" id="PF06429"/>
    </source>
</evidence>
<organism evidence="9 10">
    <name type="scientific">Tritonibacter horizontis</name>
    <dbReference type="NCBI Taxonomy" id="1768241"/>
    <lineage>
        <taxon>Bacteria</taxon>
        <taxon>Pseudomonadati</taxon>
        <taxon>Pseudomonadota</taxon>
        <taxon>Alphaproteobacteria</taxon>
        <taxon>Rhodobacterales</taxon>
        <taxon>Paracoccaceae</taxon>
        <taxon>Tritonibacter</taxon>
    </lineage>
</organism>
<dbReference type="OrthoDB" id="8372879at2"/>
<comment type="similarity">
    <text evidence="2 5">Belongs to the flagella basal body rod proteins family.</text>
</comment>
<dbReference type="InterPro" id="IPR011491">
    <property type="entry name" value="FlgE_D2"/>
</dbReference>
<dbReference type="PANTHER" id="PTHR30435">
    <property type="entry name" value="FLAGELLAR PROTEIN"/>
    <property type="match status" value="1"/>
</dbReference>
<evidence type="ECO:0000313" key="9">
    <source>
        <dbReference type="EMBL" id="KUP94777.1"/>
    </source>
</evidence>
<accession>A0A132C447</accession>
<comment type="function">
    <text evidence="5">A flexible structure which links the flagellar filament to the drive apparatus in the basal body.</text>
</comment>
<dbReference type="Proteomes" id="UP000068382">
    <property type="component" value="Unassembled WGS sequence"/>
</dbReference>
<keyword evidence="4 5" id="KW-0975">Bacterial flagellum</keyword>
<evidence type="ECO:0000259" key="6">
    <source>
        <dbReference type="Pfam" id="PF00460"/>
    </source>
</evidence>
<evidence type="ECO:0000256" key="3">
    <source>
        <dbReference type="ARBA" id="ARBA00019015"/>
    </source>
</evidence>
<evidence type="ECO:0000256" key="5">
    <source>
        <dbReference type="RuleBase" id="RU362116"/>
    </source>
</evidence>
<dbReference type="Pfam" id="PF00460">
    <property type="entry name" value="Flg_bb_rod"/>
    <property type="match status" value="1"/>
</dbReference>
<keyword evidence="9" id="KW-0282">Flagellum</keyword>
<name>A0A132C447_9RHOB</name>